<dbReference type="EMBL" id="BK059104">
    <property type="protein sequence ID" value="DAE30621.1"/>
    <property type="molecule type" value="Genomic_DNA"/>
</dbReference>
<evidence type="ECO:0000256" key="1">
    <source>
        <dbReference type="SAM" id="Phobius"/>
    </source>
</evidence>
<feature type="transmembrane region" description="Helical" evidence="1">
    <location>
        <begin position="18"/>
        <end position="37"/>
    </location>
</feature>
<reference evidence="2" key="1">
    <citation type="journal article" date="2021" name="Proc. Natl. Acad. Sci. U.S.A.">
        <title>A Catalog of Tens of Thousands of Viruses from Human Metagenomes Reveals Hidden Associations with Chronic Diseases.</title>
        <authorList>
            <person name="Tisza M.J."/>
            <person name="Buck C.B."/>
        </authorList>
    </citation>
    <scope>NUCLEOTIDE SEQUENCE</scope>
    <source>
        <strain evidence="2">Ctiha2</strain>
    </source>
</reference>
<sequence length="42" mass="4977">MLALLSLFVPFDILYNTSYYNICQHILLINILFFTIIQINNI</sequence>
<keyword evidence="1" id="KW-1133">Transmembrane helix</keyword>
<protein>
    <submittedName>
        <fullName evidence="2">Uncharacterized protein</fullName>
    </submittedName>
</protein>
<keyword evidence="1" id="KW-0472">Membrane</keyword>
<proteinExistence type="predicted"/>
<organism evidence="2">
    <name type="scientific">virus sp. ctiha2</name>
    <dbReference type="NCBI Taxonomy" id="2827299"/>
    <lineage>
        <taxon>Viruses</taxon>
    </lineage>
</organism>
<accession>A0A8S5RHT4</accession>
<keyword evidence="1" id="KW-0812">Transmembrane</keyword>
<evidence type="ECO:0000313" key="2">
    <source>
        <dbReference type="EMBL" id="DAE30621.1"/>
    </source>
</evidence>
<name>A0A8S5RHT4_9VIRU</name>